<sequence>MAKVVPGSGNNPVNYPPVSEEQDVSSKDGRVSITEGQRHVKQVEDRFDEPLPAKPFTRRYAKRYKQIPPGLLLKKQKTDPVEKQKSDQSRTQRTKQFYMDTLQRVDMINSKIQQLKAKHISKDALGAHKKWTSADLETYKQDCQQATQDLKAELLSLIKNEEGHDSIHTDTAKPVAKLSLRVFWLQDQILSQTRPKRITQALPEGIEKALKTKQKKKKDIRQLEMSGKDKLDAFNTGMAGFSGLLATTQLIISSLREGMNKSEFNVQLVQSVKTSDKEKVMHRGEYPQVAMKTELLRKITTKMNNLKGCLEGEDLKTLERLYRGDSAKIGGVDFIDHADGKVPDEFTYDRDVINQMQQHLQKLQELAEKLNAKYHLKSEYS</sequence>
<evidence type="ECO:0000256" key="1">
    <source>
        <dbReference type="SAM" id="MobiDB-lite"/>
    </source>
</evidence>
<gene>
    <name evidence="2" type="ORF">ElyMa_000521900</name>
</gene>
<reference evidence="2 3" key="1">
    <citation type="journal article" date="2021" name="Elife">
        <title>Chloroplast acquisition without the gene transfer in kleptoplastic sea slugs, Plakobranchus ocellatus.</title>
        <authorList>
            <person name="Maeda T."/>
            <person name="Takahashi S."/>
            <person name="Yoshida T."/>
            <person name="Shimamura S."/>
            <person name="Takaki Y."/>
            <person name="Nagai Y."/>
            <person name="Toyoda A."/>
            <person name="Suzuki Y."/>
            <person name="Arimoto A."/>
            <person name="Ishii H."/>
            <person name="Satoh N."/>
            <person name="Nishiyama T."/>
            <person name="Hasebe M."/>
            <person name="Maruyama T."/>
            <person name="Minagawa J."/>
            <person name="Obokata J."/>
            <person name="Shigenobu S."/>
        </authorList>
    </citation>
    <scope>NUCLEOTIDE SEQUENCE [LARGE SCALE GENOMIC DNA]</scope>
</reference>
<accession>A0AAV4FX09</accession>
<feature type="region of interest" description="Disordered" evidence="1">
    <location>
        <begin position="67"/>
        <end position="92"/>
    </location>
</feature>
<evidence type="ECO:0000313" key="2">
    <source>
        <dbReference type="EMBL" id="GFR77963.1"/>
    </source>
</evidence>
<feature type="region of interest" description="Disordered" evidence="1">
    <location>
        <begin position="1"/>
        <end position="31"/>
    </location>
</feature>
<dbReference type="Proteomes" id="UP000762676">
    <property type="component" value="Unassembled WGS sequence"/>
</dbReference>
<name>A0AAV4FX09_9GAST</name>
<comment type="caution">
    <text evidence="2">The sequence shown here is derived from an EMBL/GenBank/DDBJ whole genome shotgun (WGS) entry which is preliminary data.</text>
</comment>
<dbReference type="AlphaFoldDB" id="A0AAV4FX09"/>
<proteinExistence type="predicted"/>
<evidence type="ECO:0000313" key="3">
    <source>
        <dbReference type="Proteomes" id="UP000762676"/>
    </source>
</evidence>
<organism evidence="2 3">
    <name type="scientific">Elysia marginata</name>
    <dbReference type="NCBI Taxonomy" id="1093978"/>
    <lineage>
        <taxon>Eukaryota</taxon>
        <taxon>Metazoa</taxon>
        <taxon>Spiralia</taxon>
        <taxon>Lophotrochozoa</taxon>
        <taxon>Mollusca</taxon>
        <taxon>Gastropoda</taxon>
        <taxon>Heterobranchia</taxon>
        <taxon>Euthyneura</taxon>
        <taxon>Panpulmonata</taxon>
        <taxon>Sacoglossa</taxon>
        <taxon>Placobranchoidea</taxon>
        <taxon>Plakobranchidae</taxon>
        <taxon>Elysia</taxon>
    </lineage>
</organism>
<feature type="compositionally biased region" description="Basic and acidic residues" evidence="1">
    <location>
        <begin position="76"/>
        <end position="90"/>
    </location>
</feature>
<keyword evidence="3" id="KW-1185">Reference proteome</keyword>
<protein>
    <submittedName>
        <fullName evidence="2">Uncharacterized protein</fullName>
    </submittedName>
</protein>
<dbReference type="EMBL" id="BMAT01001004">
    <property type="protein sequence ID" value="GFR77963.1"/>
    <property type="molecule type" value="Genomic_DNA"/>
</dbReference>